<evidence type="ECO:0000313" key="3">
    <source>
        <dbReference type="EMBL" id="MFD2094230.1"/>
    </source>
</evidence>
<dbReference type="CDD" id="cd05233">
    <property type="entry name" value="SDR_c"/>
    <property type="match status" value="1"/>
</dbReference>
<dbReference type="Gene3D" id="3.40.50.720">
    <property type="entry name" value="NAD(P)-binding Rossmann-like Domain"/>
    <property type="match status" value="1"/>
</dbReference>
<sequence length="254" mass="26121">MDLQLSGARVLVTGGTRGIGRAIVEAFVDEGAVVEFCARDAGEIEATEKAVADRGSGRATGVQVDVADGPSLISWVEAAAGRLGGLDAVVANVSALAVPDTEENWQLSFEVDLMHTVRLAKASLPYLEASGRGSIVALSSVTGREADFASGPYGTMKTAIVGYIGGLAFQLAGRGVRANTVSPGNTFFTGGIWDGIKQGDPDLYADSLALNPTGRMGLPEEMAKAVVFLSSPVSSFTSGTNLVIDGALTRGIQL</sequence>
<dbReference type="EMBL" id="JBHUHP010000030">
    <property type="protein sequence ID" value="MFD2094230.1"/>
    <property type="molecule type" value="Genomic_DNA"/>
</dbReference>
<dbReference type="PANTHER" id="PTHR43943">
    <property type="entry name" value="DEHYDROGENASE/REDUCTASE (SDR FAMILY) MEMBER 4"/>
    <property type="match status" value="1"/>
</dbReference>
<dbReference type="PRINTS" id="PR00081">
    <property type="entry name" value="GDHRDH"/>
</dbReference>
<accession>A0ABW4XFJ1</accession>
<comment type="caution">
    <text evidence="3">The sequence shown here is derived from an EMBL/GenBank/DDBJ whole genome shotgun (WGS) entry which is preliminary data.</text>
</comment>
<dbReference type="EC" id="1.1.1.-" evidence="3"/>
<organism evidence="3 4">
    <name type="scientific">Blastococcus deserti</name>
    <dbReference type="NCBI Taxonomy" id="2259033"/>
    <lineage>
        <taxon>Bacteria</taxon>
        <taxon>Bacillati</taxon>
        <taxon>Actinomycetota</taxon>
        <taxon>Actinomycetes</taxon>
        <taxon>Geodermatophilales</taxon>
        <taxon>Geodermatophilaceae</taxon>
        <taxon>Blastococcus</taxon>
    </lineage>
</organism>
<dbReference type="RefSeq" id="WP_376880847.1">
    <property type="nucleotide sequence ID" value="NZ_JBHUHP010000030.1"/>
</dbReference>
<keyword evidence="2 3" id="KW-0560">Oxidoreductase</keyword>
<dbReference type="Pfam" id="PF13561">
    <property type="entry name" value="adh_short_C2"/>
    <property type="match status" value="1"/>
</dbReference>
<dbReference type="PANTHER" id="PTHR43943:SF17">
    <property type="entry name" value="3-PHENYLPROPIONATE-DIHYDRODIOL_CINNAMIC ACID-DIHYDRODIOL DEHYDROGENASE"/>
    <property type="match status" value="1"/>
</dbReference>
<protein>
    <submittedName>
        <fullName evidence="3">SDR family NAD(P)-dependent oxidoreductase</fullName>
        <ecNumber evidence="3">1.1.1.-</ecNumber>
    </submittedName>
</protein>
<keyword evidence="4" id="KW-1185">Reference proteome</keyword>
<evidence type="ECO:0000313" key="4">
    <source>
        <dbReference type="Proteomes" id="UP001597402"/>
    </source>
</evidence>
<evidence type="ECO:0000256" key="1">
    <source>
        <dbReference type="ARBA" id="ARBA00006484"/>
    </source>
</evidence>
<gene>
    <name evidence="3" type="ORF">ACFSHS_21900</name>
</gene>
<dbReference type="InterPro" id="IPR036291">
    <property type="entry name" value="NAD(P)-bd_dom_sf"/>
</dbReference>
<dbReference type="Proteomes" id="UP001597402">
    <property type="component" value="Unassembled WGS sequence"/>
</dbReference>
<reference evidence="4" key="1">
    <citation type="journal article" date="2019" name="Int. J. Syst. Evol. Microbiol.">
        <title>The Global Catalogue of Microorganisms (GCM) 10K type strain sequencing project: providing services to taxonomists for standard genome sequencing and annotation.</title>
        <authorList>
            <consortium name="The Broad Institute Genomics Platform"/>
            <consortium name="The Broad Institute Genome Sequencing Center for Infectious Disease"/>
            <person name="Wu L."/>
            <person name="Ma J."/>
        </authorList>
    </citation>
    <scope>NUCLEOTIDE SEQUENCE [LARGE SCALE GENOMIC DNA]</scope>
    <source>
        <strain evidence="4">JCM 3338</strain>
    </source>
</reference>
<evidence type="ECO:0000256" key="2">
    <source>
        <dbReference type="ARBA" id="ARBA00023002"/>
    </source>
</evidence>
<dbReference type="InterPro" id="IPR002347">
    <property type="entry name" value="SDR_fam"/>
</dbReference>
<proteinExistence type="inferred from homology"/>
<dbReference type="SUPFAM" id="SSF51735">
    <property type="entry name" value="NAD(P)-binding Rossmann-fold domains"/>
    <property type="match status" value="1"/>
</dbReference>
<name>A0ABW4XFJ1_9ACTN</name>
<dbReference type="GO" id="GO:0016491">
    <property type="term" value="F:oxidoreductase activity"/>
    <property type="evidence" value="ECO:0007669"/>
    <property type="project" value="UniProtKB-KW"/>
</dbReference>
<comment type="similarity">
    <text evidence="1">Belongs to the short-chain dehydrogenases/reductases (SDR) family.</text>
</comment>